<name>A0A7J5YX06_DISMA</name>
<evidence type="ECO:0000313" key="1">
    <source>
        <dbReference type="EMBL" id="KAF3854132.1"/>
    </source>
</evidence>
<gene>
    <name evidence="1" type="ORF">F7725_022187</name>
</gene>
<dbReference type="Proteomes" id="UP000518266">
    <property type="component" value="Unassembled WGS sequence"/>
</dbReference>
<dbReference type="EMBL" id="JAAKFY010000007">
    <property type="protein sequence ID" value="KAF3854132.1"/>
    <property type="molecule type" value="Genomic_DNA"/>
</dbReference>
<keyword evidence="2" id="KW-1185">Reference proteome</keyword>
<organism evidence="1 2">
    <name type="scientific">Dissostichus mawsoni</name>
    <name type="common">Antarctic cod</name>
    <dbReference type="NCBI Taxonomy" id="36200"/>
    <lineage>
        <taxon>Eukaryota</taxon>
        <taxon>Metazoa</taxon>
        <taxon>Chordata</taxon>
        <taxon>Craniata</taxon>
        <taxon>Vertebrata</taxon>
        <taxon>Euteleostomi</taxon>
        <taxon>Actinopterygii</taxon>
        <taxon>Neopterygii</taxon>
        <taxon>Teleostei</taxon>
        <taxon>Neoteleostei</taxon>
        <taxon>Acanthomorphata</taxon>
        <taxon>Eupercaria</taxon>
        <taxon>Perciformes</taxon>
        <taxon>Notothenioidei</taxon>
        <taxon>Nototheniidae</taxon>
        <taxon>Dissostichus</taxon>
    </lineage>
</organism>
<proteinExistence type="predicted"/>
<protein>
    <submittedName>
        <fullName evidence="1">Uncharacterized protein</fullName>
    </submittedName>
</protein>
<sequence length="188" mass="20700">MYVHQLLGWSRNLSCWDVYLFLEVIPLRTGGRNLISPLSISPLPVEQDALFKPNRSGRMKPVLRIEFNVWCLCLGTGNHCTVVEQIKKSEAEEESVLQHPSPVKWKVLGIGRLSLARMRGGGGGGTEQKPQTVSVIGRHALGYAHSAIICLIRLSTAACVISHTAFSPANATSENERAERPISVTFLR</sequence>
<reference evidence="1 2" key="1">
    <citation type="submission" date="2020-03" db="EMBL/GenBank/DDBJ databases">
        <title>Dissostichus mawsoni Genome sequencing and assembly.</title>
        <authorList>
            <person name="Park H."/>
        </authorList>
    </citation>
    <scope>NUCLEOTIDE SEQUENCE [LARGE SCALE GENOMIC DNA]</scope>
    <source>
        <strain evidence="1">DM0001</strain>
        <tissue evidence="1">Muscle</tissue>
    </source>
</reference>
<dbReference type="AlphaFoldDB" id="A0A7J5YX06"/>
<evidence type="ECO:0000313" key="2">
    <source>
        <dbReference type="Proteomes" id="UP000518266"/>
    </source>
</evidence>
<feature type="non-terminal residue" evidence="1">
    <location>
        <position position="1"/>
    </location>
</feature>
<comment type="caution">
    <text evidence="1">The sequence shown here is derived from an EMBL/GenBank/DDBJ whole genome shotgun (WGS) entry which is preliminary data.</text>
</comment>
<accession>A0A7J5YX06</accession>